<protein>
    <submittedName>
        <fullName evidence="3">Uncharacterized protein</fullName>
    </submittedName>
</protein>
<evidence type="ECO:0000256" key="1">
    <source>
        <dbReference type="SAM" id="MobiDB-lite"/>
    </source>
</evidence>
<feature type="signal peptide" evidence="2">
    <location>
        <begin position="1"/>
        <end position="32"/>
    </location>
</feature>
<evidence type="ECO:0000256" key="2">
    <source>
        <dbReference type="SAM" id="SignalP"/>
    </source>
</evidence>
<feature type="chain" id="PRO_5020687616" evidence="2">
    <location>
        <begin position="33"/>
        <end position="209"/>
    </location>
</feature>
<feature type="compositionally biased region" description="Basic and acidic residues" evidence="1">
    <location>
        <begin position="74"/>
        <end position="85"/>
    </location>
</feature>
<dbReference type="EMBL" id="SNZH01000003">
    <property type="protein sequence ID" value="TDR46648.1"/>
    <property type="molecule type" value="Genomic_DNA"/>
</dbReference>
<comment type="caution">
    <text evidence="3">The sequence shown here is derived from an EMBL/GenBank/DDBJ whole genome shotgun (WGS) entry which is preliminary data.</text>
</comment>
<feature type="region of interest" description="Disordered" evidence="1">
    <location>
        <begin position="33"/>
        <end position="95"/>
    </location>
</feature>
<keyword evidence="2" id="KW-0732">Signal</keyword>
<proteinExistence type="predicted"/>
<evidence type="ECO:0000313" key="4">
    <source>
        <dbReference type="Proteomes" id="UP000295293"/>
    </source>
</evidence>
<sequence length="209" mass="22404">MKPQRRSSLWALALLPLLLLAYLLLQRSGATAQAPGAEPHAGRQNAATAPRANDAAPTAARDGAARSHAAASAIHHEAGDRRQERSAAANTSSSAALPAVQADAALSLADALQHGDARSPPIARDSAPQEAATPAELADPVAYRRYENRQQARLYRAYEREAAIALSDMQRDLQRARAQNLPPELIAEGEEKARMLQQTLEAVRNGEMR</sequence>
<accession>A0A4R6Z4N9</accession>
<feature type="region of interest" description="Disordered" evidence="1">
    <location>
        <begin position="112"/>
        <end position="138"/>
    </location>
</feature>
<organism evidence="3 4">
    <name type="scientific">Tahibacter aquaticus</name>
    <dbReference type="NCBI Taxonomy" id="520092"/>
    <lineage>
        <taxon>Bacteria</taxon>
        <taxon>Pseudomonadati</taxon>
        <taxon>Pseudomonadota</taxon>
        <taxon>Gammaproteobacteria</taxon>
        <taxon>Lysobacterales</taxon>
        <taxon>Rhodanobacteraceae</taxon>
        <taxon>Tahibacter</taxon>
    </lineage>
</organism>
<keyword evidence="4" id="KW-1185">Reference proteome</keyword>
<gene>
    <name evidence="3" type="ORF">DFR29_103184</name>
</gene>
<feature type="compositionally biased region" description="Low complexity" evidence="1">
    <location>
        <begin position="45"/>
        <end position="73"/>
    </location>
</feature>
<dbReference type="RefSeq" id="WP_133817783.1">
    <property type="nucleotide sequence ID" value="NZ_SNZH01000003.1"/>
</dbReference>
<feature type="compositionally biased region" description="Low complexity" evidence="1">
    <location>
        <begin position="86"/>
        <end position="95"/>
    </location>
</feature>
<dbReference type="Proteomes" id="UP000295293">
    <property type="component" value="Unassembled WGS sequence"/>
</dbReference>
<reference evidence="3 4" key="1">
    <citation type="submission" date="2019-03" db="EMBL/GenBank/DDBJ databases">
        <title>Genomic Encyclopedia of Type Strains, Phase IV (KMG-IV): sequencing the most valuable type-strain genomes for metagenomic binning, comparative biology and taxonomic classification.</title>
        <authorList>
            <person name="Goeker M."/>
        </authorList>
    </citation>
    <scope>NUCLEOTIDE SEQUENCE [LARGE SCALE GENOMIC DNA]</scope>
    <source>
        <strain evidence="3 4">DSM 21667</strain>
    </source>
</reference>
<dbReference type="AlphaFoldDB" id="A0A4R6Z4N9"/>
<dbReference type="OrthoDB" id="6080853at2"/>
<evidence type="ECO:0000313" key="3">
    <source>
        <dbReference type="EMBL" id="TDR46648.1"/>
    </source>
</evidence>
<name>A0A4R6Z4N9_9GAMM</name>